<dbReference type="PANTHER" id="PTHR10201:SF308">
    <property type="entry name" value="MATRIX METALLOPROTEINASE 2"/>
    <property type="match status" value="1"/>
</dbReference>
<protein>
    <recommendedName>
        <fullName evidence="5">Peptidase M10 metallopeptidase domain-containing protein</fullName>
    </recommendedName>
</protein>
<proteinExistence type="predicted"/>
<dbReference type="InterPro" id="IPR024079">
    <property type="entry name" value="MetalloPept_cat_dom_sf"/>
</dbReference>
<keyword evidence="1" id="KW-0645">Protease</keyword>
<keyword evidence="2" id="KW-0479">Metal-binding</keyword>
<dbReference type="GO" id="GO:0031012">
    <property type="term" value="C:extracellular matrix"/>
    <property type="evidence" value="ECO:0007669"/>
    <property type="project" value="InterPro"/>
</dbReference>
<evidence type="ECO:0000313" key="7">
    <source>
        <dbReference type="Proteomes" id="UP001162162"/>
    </source>
</evidence>
<dbReference type="SUPFAM" id="SSF55486">
    <property type="entry name" value="Metalloproteases ('zincins'), catalytic domain"/>
    <property type="match status" value="1"/>
</dbReference>
<evidence type="ECO:0000256" key="3">
    <source>
        <dbReference type="ARBA" id="ARBA00022801"/>
    </source>
</evidence>
<dbReference type="Gene3D" id="3.40.390.10">
    <property type="entry name" value="Collagenase (Catalytic Domain)"/>
    <property type="match status" value="1"/>
</dbReference>
<dbReference type="GO" id="GO:0006508">
    <property type="term" value="P:proteolysis"/>
    <property type="evidence" value="ECO:0007669"/>
    <property type="project" value="UniProtKB-KW"/>
</dbReference>
<keyword evidence="4" id="KW-0862">Zinc</keyword>
<evidence type="ECO:0000256" key="1">
    <source>
        <dbReference type="ARBA" id="ARBA00022670"/>
    </source>
</evidence>
<dbReference type="GO" id="GO:0004222">
    <property type="term" value="F:metalloendopeptidase activity"/>
    <property type="evidence" value="ECO:0007669"/>
    <property type="project" value="InterPro"/>
</dbReference>
<dbReference type="GO" id="GO:0030574">
    <property type="term" value="P:collagen catabolic process"/>
    <property type="evidence" value="ECO:0007669"/>
    <property type="project" value="TreeGrafter"/>
</dbReference>
<dbReference type="GO" id="GO:0005615">
    <property type="term" value="C:extracellular space"/>
    <property type="evidence" value="ECO:0007669"/>
    <property type="project" value="TreeGrafter"/>
</dbReference>
<dbReference type="EMBL" id="JAPWTK010000014">
    <property type="protein sequence ID" value="KAJ8959140.1"/>
    <property type="molecule type" value="Genomic_DNA"/>
</dbReference>
<evidence type="ECO:0000256" key="2">
    <source>
        <dbReference type="ARBA" id="ARBA00022723"/>
    </source>
</evidence>
<feature type="domain" description="Peptidase M10 metallopeptidase" evidence="5">
    <location>
        <begin position="30"/>
        <end position="75"/>
    </location>
</feature>
<reference evidence="6" key="1">
    <citation type="journal article" date="2023" name="Insect Mol. Biol.">
        <title>Genome sequencing provides insights into the evolution of gene families encoding plant cell wall-degrading enzymes in longhorned beetles.</title>
        <authorList>
            <person name="Shin N.R."/>
            <person name="Okamura Y."/>
            <person name="Kirsch R."/>
            <person name="Pauchet Y."/>
        </authorList>
    </citation>
    <scope>NUCLEOTIDE SEQUENCE</scope>
    <source>
        <strain evidence="6">AMC_N1</strain>
    </source>
</reference>
<keyword evidence="7" id="KW-1185">Reference proteome</keyword>
<evidence type="ECO:0000313" key="6">
    <source>
        <dbReference type="EMBL" id="KAJ8959140.1"/>
    </source>
</evidence>
<comment type="caution">
    <text evidence="6">The sequence shown here is derived from an EMBL/GenBank/DDBJ whole genome shotgun (WGS) entry which is preliminary data.</text>
</comment>
<dbReference type="GO" id="GO:0008270">
    <property type="term" value="F:zinc ion binding"/>
    <property type="evidence" value="ECO:0007669"/>
    <property type="project" value="InterPro"/>
</dbReference>
<dbReference type="PANTHER" id="PTHR10201">
    <property type="entry name" value="MATRIX METALLOPROTEINASE"/>
    <property type="match status" value="1"/>
</dbReference>
<organism evidence="6 7">
    <name type="scientific">Aromia moschata</name>
    <dbReference type="NCBI Taxonomy" id="1265417"/>
    <lineage>
        <taxon>Eukaryota</taxon>
        <taxon>Metazoa</taxon>
        <taxon>Ecdysozoa</taxon>
        <taxon>Arthropoda</taxon>
        <taxon>Hexapoda</taxon>
        <taxon>Insecta</taxon>
        <taxon>Pterygota</taxon>
        <taxon>Neoptera</taxon>
        <taxon>Endopterygota</taxon>
        <taxon>Coleoptera</taxon>
        <taxon>Polyphaga</taxon>
        <taxon>Cucujiformia</taxon>
        <taxon>Chrysomeloidea</taxon>
        <taxon>Cerambycidae</taxon>
        <taxon>Cerambycinae</taxon>
        <taxon>Callichromatini</taxon>
        <taxon>Aromia</taxon>
    </lineage>
</organism>
<evidence type="ECO:0000259" key="5">
    <source>
        <dbReference type="Pfam" id="PF00413"/>
    </source>
</evidence>
<dbReference type="GO" id="GO:0030198">
    <property type="term" value="P:extracellular matrix organization"/>
    <property type="evidence" value="ECO:0007669"/>
    <property type="project" value="TreeGrafter"/>
</dbReference>
<gene>
    <name evidence="6" type="ORF">NQ318_022399</name>
</gene>
<dbReference type="AlphaFoldDB" id="A0AAV8Z4Q5"/>
<name>A0AAV8Z4Q5_9CUCU</name>
<dbReference type="Pfam" id="PF00413">
    <property type="entry name" value="Peptidase_M10"/>
    <property type="match status" value="1"/>
</dbReference>
<keyword evidence="3" id="KW-0378">Hydrolase</keyword>
<sequence>MAHPGKLVTHDTYNYSNSAFYRSSARIELTGEHGDNFPFDGRGLVLAHAFFPTGVQSSIDVHFDADESWITSGSSEQAPLEADIFEPSHYTAKSRSTVSLVLVFLVLRN</sequence>
<accession>A0AAV8Z4Q5</accession>
<dbReference type="InterPro" id="IPR001818">
    <property type="entry name" value="Pept_M10_metallopeptidase"/>
</dbReference>
<dbReference type="Proteomes" id="UP001162162">
    <property type="component" value="Unassembled WGS sequence"/>
</dbReference>
<evidence type="ECO:0000256" key="4">
    <source>
        <dbReference type="ARBA" id="ARBA00022833"/>
    </source>
</evidence>